<evidence type="ECO:0000313" key="2">
    <source>
        <dbReference type="Proteomes" id="UP000256869"/>
    </source>
</evidence>
<gene>
    <name evidence="1" type="ORF">DFP95_101460</name>
</gene>
<accession>A0A3D9IW51</accession>
<protein>
    <submittedName>
        <fullName evidence="1">Uncharacterized protein</fullName>
    </submittedName>
</protein>
<keyword evidence="2" id="KW-1185">Reference proteome</keyword>
<organism evidence="1 2">
    <name type="scientific">Cohnella lupini</name>
    <dbReference type="NCBI Taxonomy" id="1294267"/>
    <lineage>
        <taxon>Bacteria</taxon>
        <taxon>Bacillati</taxon>
        <taxon>Bacillota</taxon>
        <taxon>Bacilli</taxon>
        <taxon>Bacillales</taxon>
        <taxon>Paenibacillaceae</taxon>
        <taxon>Cohnella</taxon>
    </lineage>
</organism>
<sequence length="42" mass="4779">MYRRVWVHDGAAHSAVLGVEEAQLAVVACRRVFLYVDIGTRY</sequence>
<comment type="caution">
    <text evidence="1">The sequence shown here is derived from an EMBL/GenBank/DDBJ whole genome shotgun (WGS) entry which is preliminary data.</text>
</comment>
<reference evidence="1 2" key="1">
    <citation type="submission" date="2018-07" db="EMBL/GenBank/DDBJ databases">
        <title>Genomic Encyclopedia of Type Strains, Phase III (KMG-III): the genomes of soil and plant-associated and newly described type strains.</title>
        <authorList>
            <person name="Whitman W."/>
        </authorList>
    </citation>
    <scope>NUCLEOTIDE SEQUENCE [LARGE SCALE GENOMIC DNA]</scope>
    <source>
        <strain evidence="1 2">CECT 8236</strain>
    </source>
</reference>
<dbReference type="EMBL" id="QRDY01000001">
    <property type="protein sequence ID" value="RED65962.1"/>
    <property type="molecule type" value="Genomic_DNA"/>
</dbReference>
<proteinExistence type="predicted"/>
<dbReference type="Proteomes" id="UP000256869">
    <property type="component" value="Unassembled WGS sequence"/>
</dbReference>
<name>A0A3D9IW51_9BACL</name>
<dbReference type="AlphaFoldDB" id="A0A3D9IW51"/>
<evidence type="ECO:0000313" key="1">
    <source>
        <dbReference type="EMBL" id="RED65962.1"/>
    </source>
</evidence>